<dbReference type="PROSITE" id="PS00678">
    <property type="entry name" value="WD_REPEATS_1"/>
    <property type="match status" value="1"/>
</dbReference>
<dbReference type="InterPro" id="IPR056252">
    <property type="entry name" value="Alfy-like_Arm-like"/>
</dbReference>
<dbReference type="Proteomes" id="UP000054018">
    <property type="component" value="Unassembled WGS sequence"/>
</dbReference>
<dbReference type="PANTHER" id="PTHR46108:SF4">
    <property type="entry name" value="BLUE CHEESE"/>
    <property type="match status" value="1"/>
</dbReference>
<evidence type="ECO:0000256" key="1">
    <source>
        <dbReference type="ARBA" id="ARBA00022574"/>
    </source>
</evidence>
<dbReference type="InterPro" id="IPR001680">
    <property type="entry name" value="WD40_rpt"/>
</dbReference>
<name>A0A0C9ZK07_9AGAM</name>
<feature type="compositionally biased region" description="Polar residues" evidence="4">
    <location>
        <begin position="1166"/>
        <end position="1175"/>
    </location>
</feature>
<dbReference type="SMART" id="SM01026">
    <property type="entry name" value="Beach"/>
    <property type="match status" value="1"/>
</dbReference>
<dbReference type="Gene3D" id="2.60.120.200">
    <property type="match status" value="1"/>
</dbReference>
<evidence type="ECO:0000256" key="3">
    <source>
        <dbReference type="PROSITE-ProRule" id="PRU00221"/>
    </source>
</evidence>
<dbReference type="PROSITE" id="PS50294">
    <property type="entry name" value="WD_REPEATS_REGION"/>
    <property type="match status" value="1"/>
</dbReference>
<feature type="domain" description="BEACH" evidence="5">
    <location>
        <begin position="1361"/>
        <end position="1650"/>
    </location>
</feature>
<dbReference type="OrthoDB" id="26681at2759"/>
<accession>A0A0C9ZK07</accession>
<evidence type="ECO:0000313" key="8">
    <source>
        <dbReference type="Proteomes" id="UP000054018"/>
    </source>
</evidence>
<reference evidence="8" key="2">
    <citation type="submission" date="2015-01" db="EMBL/GenBank/DDBJ databases">
        <title>Evolutionary Origins and Diversification of the Mycorrhizal Mutualists.</title>
        <authorList>
            <consortium name="DOE Joint Genome Institute"/>
            <consortium name="Mycorrhizal Genomics Consortium"/>
            <person name="Kohler A."/>
            <person name="Kuo A."/>
            <person name="Nagy L.G."/>
            <person name="Floudas D."/>
            <person name="Copeland A."/>
            <person name="Barry K.W."/>
            <person name="Cichocki N."/>
            <person name="Veneault-Fourrey C."/>
            <person name="LaButti K."/>
            <person name="Lindquist E.A."/>
            <person name="Lipzen A."/>
            <person name="Lundell T."/>
            <person name="Morin E."/>
            <person name="Murat C."/>
            <person name="Riley R."/>
            <person name="Ohm R."/>
            <person name="Sun H."/>
            <person name="Tunlid A."/>
            <person name="Henrissat B."/>
            <person name="Grigoriev I.V."/>
            <person name="Hibbett D.S."/>
            <person name="Martin F."/>
        </authorList>
    </citation>
    <scope>NUCLEOTIDE SEQUENCE [LARGE SCALE GENOMIC DNA]</scope>
    <source>
        <strain evidence="8">441</strain>
    </source>
</reference>
<dbReference type="InterPro" id="IPR036322">
    <property type="entry name" value="WD40_repeat_dom_sf"/>
</dbReference>
<dbReference type="InterPro" id="IPR000409">
    <property type="entry name" value="BEACH_dom"/>
</dbReference>
<dbReference type="HOGENOM" id="CLU_000175_1_1_1"/>
<organism evidence="7 8">
    <name type="scientific">Pisolithus microcarpus 441</name>
    <dbReference type="NCBI Taxonomy" id="765257"/>
    <lineage>
        <taxon>Eukaryota</taxon>
        <taxon>Fungi</taxon>
        <taxon>Dikarya</taxon>
        <taxon>Basidiomycota</taxon>
        <taxon>Agaricomycotina</taxon>
        <taxon>Agaricomycetes</taxon>
        <taxon>Agaricomycetidae</taxon>
        <taxon>Boletales</taxon>
        <taxon>Sclerodermatineae</taxon>
        <taxon>Pisolithaceae</taxon>
        <taxon>Pisolithus</taxon>
    </lineage>
</organism>
<sequence length="1989" mass="220869">MLRSLLTPLRNIRELTRETAHARGVDTEYIHEAQVRPMSPCTGQMRDAVEQLKAAELVADRITILRRIYELMNENRHLLGVFCQLDGFLAFVHILSTISSTSAGLSSSCHVQDILECMQLAFMVASKALDGHEDNIDFFEEFVGYDVLSDACGVSLVHPATSEKMLGCLLSLSFHNFGLVDMFSTLVLCQDLADLDVRFLEYTPSFGTIHLPHVFRVAWDFMARSLATSGPMRLVIYKILEHLTQSSHYNLAVLDEANVLPPLFSHFASSSMGISDSDSPSPERRLLSKILKRLFEIGASTQDVRKLLQCAVKENGALDGEMIELLRTGMKCHWPPHISLQGSSTITKWMGDAKVLPAAGFTLSMWAWFEGMPLETHSLLAISFWVVPTVQLSITANGTLALSTKVRQEGAILSKSKIPIAKWTHIAIVHYPSRSSNPTIRIFIDGHLTDSLDWPYPAPEVTGGGRLILGDEAPRRALSWCLASCYLLSTPLDDNLIKFMHGLGPQYRGNFQDYNLARFCTYEVSTSLNMHLLGSASGRDTSSLKRAIQEGTLVSENFIMLKVVPEDTKVSPWLEPCSSSGLQSNIHASCRGNVCVVSRQPFDVTLWKIGGVRLALCLVHQAQTQHELSRTISILCDSLRNSWQNSEEMEKIAGYDALANILRSKGALINMTSFETLFEFLGLSFRSPDTSTVTNNIAYRAIALDLELWSSTSLTIQQAHLEHFSFLLRASRHRRFNAKACLSKLGIVRRLVFALQSTWYPAETVSHLVNAIVVVMQGRFPANEVIKPVMSYISAHIVTEPSNPPSPRSSLFLSVDQHERVKQLLDAVISLLRIPSMYARVSESVPLTRVVLLWVTEDLSPSVACQVLSVIGIGLIFSSSFGKKFELLSGWGLLRKRLPPVWNEELHRAAVELLLQPAAGASPSKNASQSIRCPQILPVILVALRCGLLVCCDEHHRGPSRSVTELILDDLIDLYKTEPSFSQLFKSQGTTEVLIDCLSILPAGSENVKISAQLTQLALLVASGNRVSHHQKQQIVDLTKPERKAPGPSPHSLSSTLAVMREETLRKAIICLDQWRNIIIASEKERYQKMVVDLRERRRRLGSISAGILKAGSERDVWPHLVPERTWRLDETEGPYRMRIKLEPVVEAPLETRSQQSPTIAGDPEISSTVQSEPTADSAADDYGSQALAEDVAEDKHRRVRHELEPGDVIEAVNTVARVSGVDSWPGLLIFGKSHLYILEGLIEDESGEVINAADAPKDMFFVSGSTSWIRSSQPALRWKLAHIVGFSNRTFLFRDIALEVLFKDSRTLLVVFLSASQRRDASQRLQTIILHHASQERQSAFSLILRDMSIALPGGKALNPHTPHEKALATAQQQWQNRTISNYAYISILNQLSGRTPNDATQYPIFPWVLQDYTSETLDLSSPDSFRDLTKPMGALTEARREVAESRYHNLESISEKPFHYGTHFSSSMIVCHYLIRLAPFTSMFKTLQGGDWDLPDRLFSDIARTYRSASQDVRGDVRELIPEFFSCPEFLENSSRLDFGVSHSTGEQIDDVKLPPWAKGDPLLFVTLHRHALESHYVSENLPAWIDLIWGCKQRDVESLNVFHPLSYEGAIDLDKISDPVEREATIGIIHNFGQTPRKLFNSPHPSRNLSGTLSLPVKVKRGVCEDTLALAKDAHPLKVGFDGPVAHITIDSSGKVYPTSQGELPHPSRNDDGVRWDHSRNSGILQAFSRGTIVQTIESVHPSCATFADPDTLVTGSTDSIVRIWHVSYGHSSMGSSFKHNVIHRKRRESVLSLAYLLRGHSGPVLCVQASRTWSVAISGSSDGSAVLWDLNRGTYVRSIWHADGNIPSENTSIRLVAINESTGYIATCSACFLWLHTITARPIAKLDLLSTCHPTSQVSSIAFHEREYSQLGILAVGDGQGSVTLYTWNADGTPEGTKAQWEFVKVRCLSAELDSSAAVTALKFSGETLWVGNASGNVFRWAIPD</sequence>
<feature type="region of interest" description="Disordered" evidence="4">
    <location>
        <begin position="1151"/>
        <end position="1183"/>
    </location>
</feature>
<feature type="domain" description="BEACH-type PH" evidence="6">
    <location>
        <begin position="1205"/>
        <end position="1327"/>
    </location>
</feature>
<dbReference type="Pfam" id="PF23295">
    <property type="entry name" value="Arm_4"/>
    <property type="match status" value="1"/>
</dbReference>
<dbReference type="InterPro" id="IPR015943">
    <property type="entry name" value="WD40/YVTN_repeat-like_dom_sf"/>
</dbReference>
<protein>
    <recommendedName>
        <fullName evidence="9">Beach-domain-containing protein</fullName>
    </recommendedName>
</protein>
<evidence type="ECO:0000259" key="6">
    <source>
        <dbReference type="PROSITE" id="PS51783"/>
    </source>
</evidence>
<dbReference type="Pfam" id="PF20426">
    <property type="entry name" value="NBCH_WD40"/>
    <property type="match status" value="1"/>
</dbReference>
<dbReference type="InterPro" id="IPR051944">
    <property type="entry name" value="BEACH_domain_protein"/>
</dbReference>
<dbReference type="InterPro" id="IPR019775">
    <property type="entry name" value="WD40_repeat_CS"/>
</dbReference>
<dbReference type="PROSITE" id="PS51783">
    <property type="entry name" value="PH_BEACH"/>
    <property type="match status" value="1"/>
</dbReference>
<dbReference type="CDD" id="cd06071">
    <property type="entry name" value="Beach"/>
    <property type="match status" value="1"/>
</dbReference>
<reference evidence="7 8" key="1">
    <citation type="submission" date="2014-04" db="EMBL/GenBank/DDBJ databases">
        <authorList>
            <consortium name="DOE Joint Genome Institute"/>
            <person name="Kuo A."/>
            <person name="Kohler A."/>
            <person name="Costa M.D."/>
            <person name="Nagy L.G."/>
            <person name="Floudas D."/>
            <person name="Copeland A."/>
            <person name="Barry K.W."/>
            <person name="Cichocki N."/>
            <person name="Veneault-Fourrey C."/>
            <person name="LaButti K."/>
            <person name="Lindquist E.A."/>
            <person name="Lipzen A."/>
            <person name="Lundell T."/>
            <person name="Morin E."/>
            <person name="Murat C."/>
            <person name="Sun H."/>
            <person name="Tunlid A."/>
            <person name="Henrissat B."/>
            <person name="Grigoriev I.V."/>
            <person name="Hibbett D.S."/>
            <person name="Martin F."/>
            <person name="Nordberg H.P."/>
            <person name="Cantor M.N."/>
            <person name="Hua S.X."/>
        </authorList>
    </citation>
    <scope>NUCLEOTIDE SEQUENCE [LARGE SCALE GENOMIC DNA]</scope>
    <source>
        <strain evidence="7 8">441</strain>
    </source>
</reference>
<dbReference type="Pfam" id="PF02138">
    <property type="entry name" value="Beach"/>
    <property type="match status" value="1"/>
</dbReference>
<dbReference type="Pfam" id="PF13385">
    <property type="entry name" value="Laminin_G_3"/>
    <property type="match status" value="1"/>
</dbReference>
<keyword evidence="1 3" id="KW-0853">WD repeat</keyword>
<feature type="repeat" description="WD" evidence="3">
    <location>
        <begin position="1801"/>
        <end position="1842"/>
    </location>
</feature>
<dbReference type="Gene3D" id="1.10.1540.10">
    <property type="entry name" value="BEACH domain"/>
    <property type="match status" value="1"/>
</dbReference>
<proteinExistence type="predicted"/>
<gene>
    <name evidence="7" type="ORF">PISMIDRAFT_271223</name>
</gene>
<dbReference type="InterPro" id="IPR023362">
    <property type="entry name" value="PH-BEACH_dom"/>
</dbReference>
<dbReference type="EMBL" id="KN833702">
    <property type="protein sequence ID" value="KIK26284.1"/>
    <property type="molecule type" value="Genomic_DNA"/>
</dbReference>
<dbReference type="SUPFAM" id="SSF81837">
    <property type="entry name" value="BEACH domain"/>
    <property type="match status" value="1"/>
</dbReference>
<evidence type="ECO:0008006" key="9">
    <source>
        <dbReference type="Google" id="ProtNLM"/>
    </source>
</evidence>
<dbReference type="SMART" id="SM00320">
    <property type="entry name" value="WD40"/>
    <property type="match status" value="4"/>
</dbReference>
<evidence type="ECO:0000256" key="4">
    <source>
        <dbReference type="SAM" id="MobiDB-lite"/>
    </source>
</evidence>
<evidence type="ECO:0000313" key="7">
    <source>
        <dbReference type="EMBL" id="KIK26284.1"/>
    </source>
</evidence>
<dbReference type="SUPFAM" id="SSF50978">
    <property type="entry name" value="WD40 repeat-like"/>
    <property type="match status" value="1"/>
</dbReference>
<evidence type="ECO:0000256" key="2">
    <source>
        <dbReference type="ARBA" id="ARBA00022737"/>
    </source>
</evidence>
<keyword evidence="8" id="KW-1185">Reference proteome</keyword>
<dbReference type="SUPFAM" id="SSF50729">
    <property type="entry name" value="PH domain-like"/>
    <property type="match status" value="1"/>
</dbReference>
<dbReference type="SUPFAM" id="SSF49899">
    <property type="entry name" value="Concanavalin A-like lectins/glucanases"/>
    <property type="match status" value="1"/>
</dbReference>
<dbReference type="InterPro" id="IPR013320">
    <property type="entry name" value="ConA-like_dom_sf"/>
</dbReference>
<dbReference type="PROSITE" id="PS50082">
    <property type="entry name" value="WD_REPEATS_2"/>
    <property type="match status" value="1"/>
</dbReference>
<dbReference type="InterPro" id="IPR046851">
    <property type="entry name" value="NBCH_WD40"/>
</dbReference>
<dbReference type="PROSITE" id="PS50197">
    <property type="entry name" value="BEACH"/>
    <property type="match status" value="1"/>
</dbReference>
<keyword evidence="2" id="KW-0677">Repeat</keyword>
<dbReference type="STRING" id="765257.A0A0C9ZK07"/>
<evidence type="ECO:0000259" key="5">
    <source>
        <dbReference type="PROSITE" id="PS50197"/>
    </source>
</evidence>
<dbReference type="Gene3D" id="2.130.10.10">
    <property type="entry name" value="YVTN repeat-like/Quinoprotein amine dehydrogenase"/>
    <property type="match status" value="1"/>
</dbReference>
<dbReference type="PANTHER" id="PTHR46108">
    <property type="entry name" value="BLUE CHEESE"/>
    <property type="match status" value="1"/>
</dbReference>
<dbReference type="InterPro" id="IPR036372">
    <property type="entry name" value="BEACH_dom_sf"/>
</dbReference>